<dbReference type="InterPro" id="IPR006199">
    <property type="entry name" value="LexA_DNA-bd_dom"/>
</dbReference>
<dbReference type="SUPFAM" id="SSF51306">
    <property type="entry name" value="LexA/Signal peptidase"/>
    <property type="match status" value="1"/>
</dbReference>
<keyword evidence="7 13" id="KW-0068">Autocatalytic cleavage</keyword>
<dbReference type="RefSeq" id="WP_141349769.1">
    <property type="nucleotide sequence ID" value="NZ_BJNV01000010.1"/>
</dbReference>
<dbReference type="HAMAP" id="MF_00015">
    <property type="entry name" value="LexA"/>
    <property type="match status" value="1"/>
</dbReference>
<dbReference type="InterPro" id="IPR036286">
    <property type="entry name" value="LexA/Signal_pep-like_sf"/>
</dbReference>
<comment type="similarity">
    <text evidence="1 13 14">Belongs to the peptidase S24 family.</text>
</comment>
<dbReference type="GO" id="GO:0045892">
    <property type="term" value="P:negative regulation of DNA-templated transcription"/>
    <property type="evidence" value="ECO:0007669"/>
    <property type="project" value="UniProtKB-UniRule"/>
</dbReference>
<dbReference type="InterPro" id="IPR015927">
    <property type="entry name" value="Peptidase_S24_S26A/B/C"/>
</dbReference>
<keyword evidence="6 13" id="KW-0378">Hydrolase</keyword>
<dbReference type="InterPro" id="IPR050077">
    <property type="entry name" value="LexA_repressor"/>
</dbReference>
<dbReference type="AlphaFoldDB" id="A0A4Y4CS25"/>
<keyword evidence="9 13" id="KW-0238">DNA-binding</keyword>
<comment type="caution">
    <text evidence="17">The sequence shown here is derived from an EMBL/GenBank/DDBJ whole genome shotgun (WGS) entry which is preliminary data.</text>
</comment>
<feature type="domain" description="LexA repressor DNA-binding" evidence="16">
    <location>
        <begin position="4"/>
        <end position="66"/>
    </location>
</feature>
<dbReference type="GO" id="GO:0009432">
    <property type="term" value="P:SOS response"/>
    <property type="evidence" value="ECO:0007669"/>
    <property type="project" value="UniProtKB-UniRule"/>
</dbReference>
<dbReference type="InterPro" id="IPR039418">
    <property type="entry name" value="LexA-like"/>
</dbReference>
<evidence type="ECO:0000256" key="3">
    <source>
        <dbReference type="ARBA" id="ARBA00022491"/>
    </source>
</evidence>
<keyword evidence="3 13" id="KW-0678">Repressor</keyword>
<dbReference type="CDD" id="cd06529">
    <property type="entry name" value="S24_LexA-like"/>
    <property type="match status" value="1"/>
</dbReference>
<dbReference type="InterPro" id="IPR006197">
    <property type="entry name" value="Peptidase_S24_LexA"/>
</dbReference>
<dbReference type="PANTHER" id="PTHR33516:SF2">
    <property type="entry name" value="LEXA REPRESSOR-RELATED"/>
    <property type="match status" value="1"/>
</dbReference>
<dbReference type="GO" id="GO:0006508">
    <property type="term" value="P:proteolysis"/>
    <property type="evidence" value="ECO:0007669"/>
    <property type="project" value="InterPro"/>
</dbReference>
<organism evidence="17 18">
    <name type="scientific">Zoogloea ramigera</name>
    <dbReference type="NCBI Taxonomy" id="350"/>
    <lineage>
        <taxon>Bacteria</taxon>
        <taxon>Pseudomonadati</taxon>
        <taxon>Pseudomonadota</taxon>
        <taxon>Betaproteobacteria</taxon>
        <taxon>Rhodocyclales</taxon>
        <taxon>Zoogloeaceae</taxon>
        <taxon>Zoogloea</taxon>
    </lineage>
</organism>
<evidence type="ECO:0000256" key="1">
    <source>
        <dbReference type="ARBA" id="ARBA00007484"/>
    </source>
</evidence>
<dbReference type="FunFam" id="1.10.10.10:FF:000009">
    <property type="entry name" value="LexA repressor"/>
    <property type="match status" value="1"/>
</dbReference>
<feature type="site" description="Cleavage; by autolysis" evidence="13">
    <location>
        <begin position="83"/>
        <end position="84"/>
    </location>
</feature>
<dbReference type="InterPro" id="IPR006200">
    <property type="entry name" value="LexA"/>
</dbReference>
<dbReference type="GO" id="GO:0006260">
    <property type="term" value="P:DNA replication"/>
    <property type="evidence" value="ECO:0007669"/>
    <property type="project" value="UniProtKB-UniRule"/>
</dbReference>
<feature type="domain" description="Peptidase S24/S26A/S26B/S26C" evidence="15">
    <location>
        <begin position="76"/>
        <end position="191"/>
    </location>
</feature>
<dbReference type="Gene3D" id="1.10.10.10">
    <property type="entry name" value="Winged helix-like DNA-binding domain superfamily/Winged helix DNA-binding domain"/>
    <property type="match status" value="1"/>
</dbReference>
<evidence type="ECO:0000313" key="17">
    <source>
        <dbReference type="EMBL" id="GEC94842.1"/>
    </source>
</evidence>
<feature type="active site" description="For autocatalytic cleavage activity" evidence="13">
    <location>
        <position position="118"/>
    </location>
</feature>
<dbReference type="InterPro" id="IPR036388">
    <property type="entry name" value="WH-like_DNA-bd_sf"/>
</dbReference>
<keyword evidence="4 13" id="KW-0235">DNA replication</keyword>
<dbReference type="InterPro" id="IPR036390">
    <property type="entry name" value="WH_DNA-bd_sf"/>
</dbReference>
<accession>A0A4Y4CS25</accession>
<evidence type="ECO:0000256" key="12">
    <source>
        <dbReference type="ARBA" id="ARBA00023236"/>
    </source>
</evidence>
<keyword evidence="12 13" id="KW-0742">SOS response</keyword>
<sequence length="200" mass="21707">MADNLTPRQQEILQLIRDTVELEGRPPTRAEICTAFGFRSPNAAETHLRALAAKGAITLEEGRARGIRLMEALGLPLIGRVAAGSPILAAEHVQGRYQVDPGLFSPRADYLLKVRGMSMRDAGILDGDLLAVHRTSEVRNGQVVVARVEDDVTVKRLQRKGPIVELQAANPDFQTIVVDTRSASLEIEGLAVGLIRSESL</sequence>
<evidence type="ECO:0000256" key="10">
    <source>
        <dbReference type="ARBA" id="ARBA00023163"/>
    </source>
</evidence>
<evidence type="ECO:0000259" key="15">
    <source>
        <dbReference type="Pfam" id="PF00717"/>
    </source>
</evidence>
<dbReference type="SUPFAM" id="SSF46785">
    <property type="entry name" value="Winged helix' DNA-binding domain"/>
    <property type="match status" value="1"/>
</dbReference>
<dbReference type="Pfam" id="PF00717">
    <property type="entry name" value="Peptidase_S24"/>
    <property type="match status" value="1"/>
</dbReference>
<dbReference type="Pfam" id="PF01726">
    <property type="entry name" value="LexA_DNA_bind"/>
    <property type="match status" value="1"/>
</dbReference>
<dbReference type="PANTHER" id="PTHR33516">
    <property type="entry name" value="LEXA REPRESSOR"/>
    <property type="match status" value="1"/>
</dbReference>
<dbReference type="NCBIfam" id="TIGR00498">
    <property type="entry name" value="lexA"/>
    <property type="match status" value="1"/>
</dbReference>
<evidence type="ECO:0000256" key="4">
    <source>
        <dbReference type="ARBA" id="ARBA00022705"/>
    </source>
</evidence>
<keyword evidence="10 13" id="KW-0804">Transcription</keyword>
<feature type="DNA-binding region" description="H-T-H motif" evidence="13">
    <location>
        <begin position="29"/>
        <end position="49"/>
    </location>
</feature>
<reference evidence="17 18" key="1">
    <citation type="submission" date="2019-06" db="EMBL/GenBank/DDBJ databases">
        <title>Whole genome shotgun sequence of Zoogloea ramigera NBRC 15342.</title>
        <authorList>
            <person name="Hosoyama A."/>
            <person name="Uohara A."/>
            <person name="Ohji S."/>
            <person name="Ichikawa N."/>
        </authorList>
    </citation>
    <scope>NUCLEOTIDE SEQUENCE [LARGE SCALE GENOMIC DNA]</scope>
    <source>
        <strain evidence="17 18">NBRC 15342</strain>
    </source>
</reference>
<protein>
    <recommendedName>
        <fullName evidence="13">LexA repressor</fullName>
        <ecNumber evidence="13">3.4.21.88</ecNumber>
    </recommendedName>
</protein>
<keyword evidence="8 13" id="KW-0805">Transcription regulation</keyword>
<dbReference type="GO" id="GO:0004252">
    <property type="term" value="F:serine-type endopeptidase activity"/>
    <property type="evidence" value="ECO:0007669"/>
    <property type="project" value="UniProtKB-UniRule"/>
</dbReference>
<dbReference type="FunFam" id="2.10.109.10:FF:000001">
    <property type="entry name" value="LexA repressor"/>
    <property type="match status" value="1"/>
</dbReference>
<evidence type="ECO:0000259" key="16">
    <source>
        <dbReference type="Pfam" id="PF01726"/>
    </source>
</evidence>
<dbReference type="Gene3D" id="2.10.109.10">
    <property type="entry name" value="Umud Fragment, subunit A"/>
    <property type="match status" value="1"/>
</dbReference>
<dbReference type="GO" id="GO:0006281">
    <property type="term" value="P:DNA repair"/>
    <property type="evidence" value="ECO:0007669"/>
    <property type="project" value="UniProtKB-UniRule"/>
</dbReference>
<keyword evidence="11 13" id="KW-0234">DNA repair</keyword>
<evidence type="ECO:0000256" key="11">
    <source>
        <dbReference type="ARBA" id="ARBA00023204"/>
    </source>
</evidence>
<dbReference type="EC" id="3.4.21.88" evidence="13"/>
<dbReference type="OrthoDB" id="9802364at2"/>
<dbReference type="PRINTS" id="PR00726">
    <property type="entry name" value="LEXASERPTASE"/>
</dbReference>
<feature type="active site" description="For autocatalytic cleavage activity" evidence="13">
    <location>
        <position position="155"/>
    </location>
</feature>
<proteinExistence type="inferred from homology"/>
<evidence type="ECO:0000256" key="6">
    <source>
        <dbReference type="ARBA" id="ARBA00022801"/>
    </source>
</evidence>
<gene>
    <name evidence="13 17" type="primary">lexA</name>
    <name evidence="17" type="ORF">ZRA01_09150</name>
</gene>
<dbReference type="Proteomes" id="UP000318422">
    <property type="component" value="Unassembled WGS sequence"/>
</dbReference>
<comment type="subunit">
    <text evidence="2 13">Homodimer.</text>
</comment>
<evidence type="ECO:0000256" key="2">
    <source>
        <dbReference type="ARBA" id="ARBA00011738"/>
    </source>
</evidence>
<keyword evidence="18" id="KW-1185">Reference proteome</keyword>
<comment type="catalytic activity">
    <reaction evidence="13">
        <text>Hydrolysis of Ala-|-Gly bond in repressor LexA.</text>
        <dbReference type="EC" id="3.4.21.88"/>
    </reaction>
</comment>
<evidence type="ECO:0000256" key="9">
    <source>
        <dbReference type="ARBA" id="ARBA00023125"/>
    </source>
</evidence>
<evidence type="ECO:0000256" key="5">
    <source>
        <dbReference type="ARBA" id="ARBA00022763"/>
    </source>
</evidence>
<evidence type="ECO:0000313" key="18">
    <source>
        <dbReference type="Proteomes" id="UP000318422"/>
    </source>
</evidence>
<comment type="function">
    <text evidence="13">Represses a number of genes involved in the response to DNA damage (SOS response), including recA and lexA. In the presence of single-stranded DNA, RecA interacts with LexA causing an autocatalytic cleavage which disrupts the DNA-binding part of LexA, leading to derepression of the SOS regulon and eventually DNA repair.</text>
</comment>
<dbReference type="GO" id="GO:0003677">
    <property type="term" value="F:DNA binding"/>
    <property type="evidence" value="ECO:0007669"/>
    <property type="project" value="UniProtKB-UniRule"/>
</dbReference>
<dbReference type="EMBL" id="BJNV01000010">
    <property type="protein sequence ID" value="GEC94842.1"/>
    <property type="molecule type" value="Genomic_DNA"/>
</dbReference>
<name>A0A4Y4CS25_ZOORA</name>
<keyword evidence="5 13" id="KW-0227">DNA damage</keyword>
<evidence type="ECO:0000256" key="13">
    <source>
        <dbReference type="HAMAP-Rule" id="MF_00015"/>
    </source>
</evidence>
<evidence type="ECO:0000256" key="8">
    <source>
        <dbReference type="ARBA" id="ARBA00023015"/>
    </source>
</evidence>
<evidence type="ECO:0000256" key="7">
    <source>
        <dbReference type="ARBA" id="ARBA00022813"/>
    </source>
</evidence>
<evidence type="ECO:0000256" key="14">
    <source>
        <dbReference type="RuleBase" id="RU003991"/>
    </source>
</evidence>